<organism evidence="2">
    <name type="scientific">Octopus bimaculoides</name>
    <name type="common">California two-spotted octopus</name>
    <dbReference type="NCBI Taxonomy" id="37653"/>
    <lineage>
        <taxon>Eukaryota</taxon>
        <taxon>Metazoa</taxon>
        <taxon>Spiralia</taxon>
        <taxon>Lophotrochozoa</taxon>
        <taxon>Mollusca</taxon>
        <taxon>Cephalopoda</taxon>
        <taxon>Coleoidea</taxon>
        <taxon>Octopodiformes</taxon>
        <taxon>Octopoda</taxon>
        <taxon>Incirrata</taxon>
        <taxon>Octopodidae</taxon>
        <taxon>Octopus</taxon>
    </lineage>
</organism>
<reference evidence="2" key="1">
    <citation type="submission" date="2015-07" db="EMBL/GenBank/DDBJ databases">
        <title>MeaNS - Measles Nucleotide Surveillance Program.</title>
        <authorList>
            <person name="Tran T."/>
            <person name="Druce J."/>
        </authorList>
    </citation>
    <scope>NUCLEOTIDE SEQUENCE</scope>
    <source>
        <strain evidence="2">UCB-OBI-ISO-001</strain>
        <tissue evidence="2">Gonad</tissue>
    </source>
</reference>
<protein>
    <submittedName>
        <fullName evidence="2">Uncharacterized protein</fullName>
    </submittedName>
</protein>
<keyword evidence="1" id="KW-0472">Membrane</keyword>
<keyword evidence="1" id="KW-0812">Transmembrane</keyword>
<gene>
    <name evidence="2" type="ORF">OCBIM_22005272mg</name>
</gene>
<name>A0A0L8HW88_OCTBM</name>
<dbReference type="AlphaFoldDB" id="A0A0L8HW88"/>
<sequence length="53" mass="6199">MVGENLSENIWLKCLRNKSMMTTAKLYCNITGLFQLDTLIFFTFHCCSSIYVR</sequence>
<keyword evidence="1" id="KW-1133">Transmembrane helix</keyword>
<accession>A0A0L8HW88</accession>
<dbReference type="EMBL" id="KQ417238">
    <property type="protein sequence ID" value="KOF93050.1"/>
    <property type="molecule type" value="Genomic_DNA"/>
</dbReference>
<evidence type="ECO:0000313" key="2">
    <source>
        <dbReference type="EMBL" id="KOF93050.1"/>
    </source>
</evidence>
<evidence type="ECO:0000256" key="1">
    <source>
        <dbReference type="SAM" id="Phobius"/>
    </source>
</evidence>
<feature type="transmembrane region" description="Helical" evidence="1">
    <location>
        <begin position="26"/>
        <end position="52"/>
    </location>
</feature>
<proteinExistence type="predicted"/>